<dbReference type="EMBL" id="JBEDUW010000001">
    <property type="protein sequence ID" value="KAK9951475.1"/>
    <property type="molecule type" value="Genomic_DNA"/>
</dbReference>
<dbReference type="AlphaFoldDB" id="A0AAW1YSP9"/>
<comment type="caution">
    <text evidence="1">The sequence shown here is derived from an EMBL/GenBank/DDBJ whole genome shotgun (WGS) entry which is preliminary data.</text>
</comment>
<name>A0AAW1YSP9_RUBAR</name>
<sequence>MDPATLAETIERLANQIGRLETRIQDQDTASDRRLAEIEASIRNEEESVDGGPRMQPRRNICRQNVRHNNEQDGHDPEEKALKSIKVEAPSFDGQLNPKVFLDWLSDLDHYFEWYELSDARKVRFAKMKLVGKAKHWWTNMER</sequence>
<accession>A0AAW1YSP9</accession>
<dbReference type="Proteomes" id="UP001457282">
    <property type="component" value="Unassembled WGS sequence"/>
</dbReference>
<reference evidence="1 2" key="1">
    <citation type="journal article" date="2023" name="G3 (Bethesda)">
        <title>A chromosome-length genome assembly and annotation of blackberry (Rubus argutus, cv. 'Hillquist').</title>
        <authorList>
            <person name="Bruna T."/>
            <person name="Aryal R."/>
            <person name="Dudchenko O."/>
            <person name="Sargent D.J."/>
            <person name="Mead D."/>
            <person name="Buti M."/>
            <person name="Cavallini A."/>
            <person name="Hytonen T."/>
            <person name="Andres J."/>
            <person name="Pham M."/>
            <person name="Weisz D."/>
            <person name="Mascagni F."/>
            <person name="Usai G."/>
            <person name="Natali L."/>
            <person name="Bassil N."/>
            <person name="Fernandez G.E."/>
            <person name="Lomsadze A."/>
            <person name="Armour M."/>
            <person name="Olukolu B."/>
            <person name="Poorten T."/>
            <person name="Britton C."/>
            <person name="Davik J."/>
            <person name="Ashrafi H."/>
            <person name="Aiden E.L."/>
            <person name="Borodovsky M."/>
            <person name="Worthington M."/>
        </authorList>
    </citation>
    <scope>NUCLEOTIDE SEQUENCE [LARGE SCALE GENOMIC DNA]</scope>
    <source>
        <strain evidence="1">PI 553951</strain>
    </source>
</reference>
<keyword evidence="2" id="KW-1185">Reference proteome</keyword>
<evidence type="ECO:0008006" key="3">
    <source>
        <dbReference type="Google" id="ProtNLM"/>
    </source>
</evidence>
<organism evidence="1 2">
    <name type="scientific">Rubus argutus</name>
    <name type="common">Southern blackberry</name>
    <dbReference type="NCBI Taxonomy" id="59490"/>
    <lineage>
        <taxon>Eukaryota</taxon>
        <taxon>Viridiplantae</taxon>
        <taxon>Streptophyta</taxon>
        <taxon>Embryophyta</taxon>
        <taxon>Tracheophyta</taxon>
        <taxon>Spermatophyta</taxon>
        <taxon>Magnoliopsida</taxon>
        <taxon>eudicotyledons</taxon>
        <taxon>Gunneridae</taxon>
        <taxon>Pentapetalae</taxon>
        <taxon>rosids</taxon>
        <taxon>fabids</taxon>
        <taxon>Rosales</taxon>
        <taxon>Rosaceae</taxon>
        <taxon>Rosoideae</taxon>
        <taxon>Rosoideae incertae sedis</taxon>
        <taxon>Rubus</taxon>
    </lineage>
</organism>
<protein>
    <recommendedName>
        <fullName evidence="3">Retrotransposon gag domain-containing protein</fullName>
    </recommendedName>
</protein>
<gene>
    <name evidence="1" type="ORF">M0R45_006915</name>
</gene>
<evidence type="ECO:0000313" key="2">
    <source>
        <dbReference type="Proteomes" id="UP001457282"/>
    </source>
</evidence>
<proteinExistence type="predicted"/>
<evidence type="ECO:0000313" key="1">
    <source>
        <dbReference type="EMBL" id="KAK9951475.1"/>
    </source>
</evidence>